<organism evidence="1 2">
    <name type="scientific">Rangifer tarandus platyrhynchus</name>
    <name type="common">Svalbard reindeer</name>
    <dbReference type="NCBI Taxonomy" id="3082113"/>
    <lineage>
        <taxon>Eukaryota</taxon>
        <taxon>Metazoa</taxon>
        <taxon>Chordata</taxon>
        <taxon>Craniata</taxon>
        <taxon>Vertebrata</taxon>
        <taxon>Euteleostomi</taxon>
        <taxon>Mammalia</taxon>
        <taxon>Eutheria</taxon>
        <taxon>Laurasiatheria</taxon>
        <taxon>Artiodactyla</taxon>
        <taxon>Ruminantia</taxon>
        <taxon>Pecora</taxon>
        <taxon>Cervidae</taxon>
        <taxon>Odocoileinae</taxon>
        <taxon>Rangifer</taxon>
    </lineage>
</organism>
<name>A0AC59ZKQ1_RANTA</name>
<proteinExistence type="predicted"/>
<gene>
    <name evidence="1" type="ORF">MRATA1EN22A_LOCUS19735</name>
</gene>
<evidence type="ECO:0000313" key="1">
    <source>
        <dbReference type="EMBL" id="CAN0452738.1"/>
    </source>
</evidence>
<sequence>MKEAQVIYTLEKITFNRLEKSRRSEGGDEGQRLVRKKQLTRNDQMARREDPSPTPSCISVVFATVSAKQHCFNISNASECARSVIRGANSHSAWPMGAVR</sequence>
<dbReference type="Proteomes" id="UP001162501">
    <property type="component" value="Chromosome 3"/>
</dbReference>
<reference evidence="1" key="2">
    <citation type="submission" date="2025-03" db="EMBL/GenBank/DDBJ databases">
        <authorList>
            <consortium name="ELIXIR-Norway"/>
            <consortium name="Elixir Norway"/>
        </authorList>
    </citation>
    <scope>NUCLEOTIDE SEQUENCE</scope>
</reference>
<protein>
    <submittedName>
        <fullName evidence="1">Uncharacterized protein</fullName>
    </submittedName>
</protein>
<evidence type="ECO:0000313" key="2">
    <source>
        <dbReference type="Proteomes" id="UP001162501"/>
    </source>
</evidence>
<reference evidence="1" key="1">
    <citation type="submission" date="2023-05" db="EMBL/GenBank/DDBJ databases">
        <authorList>
            <consortium name="ELIXIR-Norway"/>
        </authorList>
    </citation>
    <scope>NUCLEOTIDE SEQUENCE</scope>
</reference>
<accession>A0AC59ZKQ1</accession>
<dbReference type="EMBL" id="OX596087">
    <property type="protein sequence ID" value="CAN0452738.1"/>
    <property type="molecule type" value="Genomic_DNA"/>
</dbReference>